<accession>A0A512BEZ4</accession>
<gene>
    <name evidence="3" type="ORF">SAE01_30100</name>
</gene>
<reference evidence="3 4" key="1">
    <citation type="submission" date="2019-07" db="EMBL/GenBank/DDBJ databases">
        <title>Whole genome shotgun sequence of Segetibacter aerophilus NBRC 106135.</title>
        <authorList>
            <person name="Hosoyama A."/>
            <person name="Uohara A."/>
            <person name="Ohji S."/>
            <person name="Ichikawa N."/>
        </authorList>
    </citation>
    <scope>NUCLEOTIDE SEQUENCE [LARGE SCALE GENOMIC DNA]</scope>
    <source>
        <strain evidence="3 4">NBRC 106135</strain>
    </source>
</reference>
<sequence>MKKVLFVMLAFAGMFFSANSASAQAAGAKIGVFDIDIAVSNMPGYRTVDSLLGIYQQDSLRGEYDFAVREYNRLDSTYKADSAAKKATTVLNYQKDQRSQIATTIIYWQQISQQKSEQRRQELAAPLYERVLGAYSKVLQANNYLVVLKPGAYEMGSKVENVFEKVFKELKLPVPDQLKSQGPQDQQSGAQQPGAAPANPRAAGAGTGTRPTPKKPS</sequence>
<keyword evidence="4" id="KW-1185">Reference proteome</keyword>
<evidence type="ECO:0000313" key="4">
    <source>
        <dbReference type="Proteomes" id="UP000321513"/>
    </source>
</evidence>
<protein>
    <recommendedName>
        <fullName evidence="5">Outer membrane protein</fullName>
    </recommendedName>
</protein>
<feature type="region of interest" description="Disordered" evidence="1">
    <location>
        <begin position="174"/>
        <end position="217"/>
    </location>
</feature>
<evidence type="ECO:0000256" key="2">
    <source>
        <dbReference type="SAM" id="SignalP"/>
    </source>
</evidence>
<dbReference type="Gene3D" id="3.30.910.20">
    <property type="entry name" value="Skp domain"/>
    <property type="match status" value="1"/>
</dbReference>
<dbReference type="InterPro" id="IPR005632">
    <property type="entry name" value="Chaperone_Skp"/>
</dbReference>
<evidence type="ECO:0000313" key="3">
    <source>
        <dbReference type="EMBL" id="GEO10514.1"/>
    </source>
</evidence>
<proteinExistence type="predicted"/>
<dbReference type="InterPro" id="IPR024930">
    <property type="entry name" value="Skp_dom_sf"/>
</dbReference>
<dbReference type="AlphaFoldDB" id="A0A512BEZ4"/>
<dbReference type="SMART" id="SM00935">
    <property type="entry name" value="OmpH"/>
    <property type="match status" value="1"/>
</dbReference>
<dbReference type="SUPFAM" id="SSF111384">
    <property type="entry name" value="OmpH-like"/>
    <property type="match status" value="1"/>
</dbReference>
<name>A0A512BEZ4_9BACT</name>
<evidence type="ECO:0000256" key="1">
    <source>
        <dbReference type="SAM" id="MobiDB-lite"/>
    </source>
</evidence>
<organism evidence="3 4">
    <name type="scientific">Segetibacter aerophilus</name>
    <dbReference type="NCBI Taxonomy" id="670293"/>
    <lineage>
        <taxon>Bacteria</taxon>
        <taxon>Pseudomonadati</taxon>
        <taxon>Bacteroidota</taxon>
        <taxon>Chitinophagia</taxon>
        <taxon>Chitinophagales</taxon>
        <taxon>Chitinophagaceae</taxon>
        <taxon>Segetibacter</taxon>
    </lineage>
</organism>
<dbReference type="RefSeq" id="WP_147204624.1">
    <property type="nucleotide sequence ID" value="NZ_BJYT01000011.1"/>
</dbReference>
<keyword evidence="2" id="KW-0732">Signal</keyword>
<dbReference type="EMBL" id="BJYT01000011">
    <property type="protein sequence ID" value="GEO10514.1"/>
    <property type="molecule type" value="Genomic_DNA"/>
</dbReference>
<dbReference type="Pfam" id="PF03938">
    <property type="entry name" value="OmpH"/>
    <property type="match status" value="1"/>
</dbReference>
<feature type="chain" id="PRO_5021841256" description="Outer membrane protein" evidence="2">
    <location>
        <begin position="26"/>
        <end position="217"/>
    </location>
</feature>
<dbReference type="OrthoDB" id="665329at2"/>
<feature type="compositionally biased region" description="Low complexity" evidence="1">
    <location>
        <begin position="181"/>
        <end position="211"/>
    </location>
</feature>
<dbReference type="Proteomes" id="UP000321513">
    <property type="component" value="Unassembled WGS sequence"/>
</dbReference>
<comment type="caution">
    <text evidence="3">The sequence shown here is derived from an EMBL/GenBank/DDBJ whole genome shotgun (WGS) entry which is preliminary data.</text>
</comment>
<feature type="signal peptide" evidence="2">
    <location>
        <begin position="1"/>
        <end position="25"/>
    </location>
</feature>
<evidence type="ECO:0008006" key="5">
    <source>
        <dbReference type="Google" id="ProtNLM"/>
    </source>
</evidence>
<dbReference type="GO" id="GO:0051082">
    <property type="term" value="F:unfolded protein binding"/>
    <property type="evidence" value="ECO:0007669"/>
    <property type="project" value="InterPro"/>
</dbReference>